<evidence type="ECO:0000313" key="1">
    <source>
        <dbReference type="EMBL" id="KNE66784.1"/>
    </source>
</evidence>
<dbReference type="AlphaFoldDB" id="A0A0L0SWQ4"/>
<name>A0A0L0SWQ4_ALLM3</name>
<sequence>MADILRARDEAKTAKLKAWRDELLVLRQKFGQPIEDLFQDQYVFVVVSVAPGGLLTTLDPGV</sequence>
<accession>A0A0L0SWQ4</accession>
<reference evidence="1 2" key="1">
    <citation type="submission" date="2009-11" db="EMBL/GenBank/DDBJ databases">
        <title>Annotation of Allomyces macrogynus ATCC 38327.</title>
        <authorList>
            <consortium name="The Broad Institute Genome Sequencing Platform"/>
            <person name="Russ C."/>
            <person name="Cuomo C."/>
            <person name="Burger G."/>
            <person name="Gray M.W."/>
            <person name="Holland P.W.H."/>
            <person name="King N."/>
            <person name="Lang F.B.F."/>
            <person name="Roger A.J."/>
            <person name="Ruiz-Trillo I."/>
            <person name="Young S.K."/>
            <person name="Zeng Q."/>
            <person name="Gargeya S."/>
            <person name="Fitzgerald M."/>
            <person name="Haas B."/>
            <person name="Abouelleil A."/>
            <person name="Alvarado L."/>
            <person name="Arachchi H.M."/>
            <person name="Berlin A."/>
            <person name="Chapman S.B."/>
            <person name="Gearin G."/>
            <person name="Goldberg J."/>
            <person name="Griggs A."/>
            <person name="Gujja S."/>
            <person name="Hansen M."/>
            <person name="Heiman D."/>
            <person name="Howarth C."/>
            <person name="Larimer J."/>
            <person name="Lui A."/>
            <person name="MacDonald P.J.P."/>
            <person name="McCowen C."/>
            <person name="Montmayeur A."/>
            <person name="Murphy C."/>
            <person name="Neiman D."/>
            <person name="Pearson M."/>
            <person name="Priest M."/>
            <person name="Roberts A."/>
            <person name="Saif S."/>
            <person name="Shea T."/>
            <person name="Sisk P."/>
            <person name="Stolte C."/>
            <person name="Sykes S."/>
            <person name="Wortman J."/>
            <person name="Nusbaum C."/>
            <person name="Birren B."/>
        </authorList>
    </citation>
    <scope>NUCLEOTIDE SEQUENCE [LARGE SCALE GENOMIC DNA]</scope>
    <source>
        <strain evidence="1 2">ATCC 38327</strain>
    </source>
</reference>
<dbReference type="VEuPathDB" id="FungiDB:AMAG_19511"/>
<dbReference type="EMBL" id="GG745351">
    <property type="protein sequence ID" value="KNE66784.1"/>
    <property type="molecule type" value="Genomic_DNA"/>
</dbReference>
<evidence type="ECO:0000313" key="2">
    <source>
        <dbReference type="Proteomes" id="UP000054350"/>
    </source>
</evidence>
<organism evidence="1 2">
    <name type="scientific">Allomyces macrogynus (strain ATCC 38327)</name>
    <name type="common">Allomyces javanicus var. macrogynus</name>
    <dbReference type="NCBI Taxonomy" id="578462"/>
    <lineage>
        <taxon>Eukaryota</taxon>
        <taxon>Fungi</taxon>
        <taxon>Fungi incertae sedis</taxon>
        <taxon>Blastocladiomycota</taxon>
        <taxon>Blastocladiomycetes</taxon>
        <taxon>Blastocladiales</taxon>
        <taxon>Blastocladiaceae</taxon>
        <taxon>Allomyces</taxon>
    </lineage>
</organism>
<gene>
    <name evidence="1" type="ORF">AMAG_19511</name>
</gene>
<reference evidence="2" key="2">
    <citation type="submission" date="2009-11" db="EMBL/GenBank/DDBJ databases">
        <title>The Genome Sequence of Allomyces macrogynus strain ATCC 38327.</title>
        <authorList>
            <consortium name="The Broad Institute Genome Sequencing Platform"/>
            <person name="Russ C."/>
            <person name="Cuomo C."/>
            <person name="Shea T."/>
            <person name="Young S.K."/>
            <person name="Zeng Q."/>
            <person name="Koehrsen M."/>
            <person name="Haas B."/>
            <person name="Borodovsky M."/>
            <person name="Guigo R."/>
            <person name="Alvarado L."/>
            <person name="Berlin A."/>
            <person name="Borenstein D."/>
            <person name="Chen Z."/>
            <person name="Engels R."/>
            <person name="Freedman E."/>
            <person name="Gellesch M."/>
            <person name="Goldberg J."/>
            <person name="Griggs A."/>
            <person name="Gujja S."/>
            <person name="Heiman D."/>
            <person name="Hepburn T."/>
            <person name="Howarth C."/>
            <person name="Jen D."/>
            <person name="Larson L."/>
            <person name="Lewis B."/>
            <person name="Mehta T."/>
            <person name="Park D."/>
            <person name="Pearson M."/>
            <person name="Roberts A."/>
            <person name="Saif S."/>
            <person name="Shenoy N."/>
            <person name="Sisk P."/>
            <person name="Stolte C."/>
            <person name="Sykes S."/>
            <person name="Walk T."/>
            <person name="White J."/>
            <person name="Yandava C."/>
            <person name="Burger G."/>
            <person name="Gray M.W."/>
            <person name="Holland P.W.H."/>
            <person name="King N."/>
            <person name="Lang F.B.F."/>
            <person name="Roger A.J."/>
            <person name="Ruiz-Trillo I."/>
            <person name="Lander E."/>
            <person name="Nusbaum C."/>
        </authorList>
    </citation>
    <scope>NUCLEOTIDE SEQUENCE [LARGE SCALE GENOMIC DNA]</scope>
    <source>
        <strain evidence="2">ATCC 38327</strain>
    </source>
</reference>
<protein>
    <submittedName>
        <fullName evidence="1">Uncharacterized protein</fullName>
    </submittedName>
</protein>
<proteinExistence type="predicted"/>
<dbReference type="Proteomes" id="UP000054350">
    <property type="component" value="Unassembled WGS sequence"/>
</dbReference>
<dbReference type="OrthoDB" id="78858at2759"/>
<keyword evidence="2" id="KW-1185">Reference proteome</keyword>